<dbReference type="Proteomes" id="UP000324897">
    <property type="component" value="Chromosome 2"/>
</dbReference>
<gene>
    <name evidence="1" type="ORF">EJB05_26689</name>
</gene>
<dbReference type="EMBL" id="RWGY01000013">
    <property type="protein sequence ID" value="TVU24268.1"/>
    <property type="molecule type" value="Genomic_DNA"/>
</dbReference>
<name>A0A5J9ULR9_9POAL</name>
<dbReference type="AlphaFoldDB" id="A0A5J9ULR9"/>
<reference evidence="1 2" key="1">
    <citation type="journal article" date="2019" name="Sci. Rep.">
        <title>A high-quality genome of Eragrostis curvula grass provides insights into Poaceae evolution and supports new strategies to enhance forage quality.</title>
        <authorList>
            <person name="Carballo J."/>
            <person name="Santos B.A.C.M."/>
            <person name="Zappacosta D."/>
            <person name="Garbus I."/>
            <person name="Selva J.P."/>
            <person name="Gallo C.A."/>
            <person name="Diaz A."/>
            <person name="Albertini E."/>
            <person name="Caccamo M."/>
            <person name="Echenique V."/>
        </authorList>
    </citation>
    <scope>NUCLEOTIDE SEQUENCE [LARGE SCALE GENOMIC DNA]</scope>
    <source>
        <strain evidence="2">cv. Victoria</strain>
        <tissue evidence="1">Leaf</tissue>
    </source>
</reference>
<sequence length="70" mass="8169">MECLHRRSNGRMYGLCVCLCPLLRRRIHSSGWIRTCLPNRWSTFTAGTVRRNPGYGSRDAEFKVPDPFHM</sequence>
<protein>
    <submittedName>
        <fullName evidence="1">Uncharacterized protein</fullName>
    </submittedName>
</protein>
<evidence type="ECO:0000313" key="1">
    <source>
        <dbReference type="EMBL" id="TVU24268.1"/>
    </source>
</evidence>
<comment type="caution">
    <text evidence="1">The sequence shown here is derived from an EMBL/GenBank/DDBJ whole genome shotgun (WGS) entry which is preliminary data.</text>
</comment>
<evidence type="ECO:0000313" key="2">
    <source>
        <dbReference type="Proteomes" id="UP000324897"/>
    </source>
</evidence>
<proteinExistence type="predicted"/>
<dbReference type="Gramene" id="TVU24268">
    <property type="protein sequence ID" value="TVU24268"/>
    <property type="gene ID" value="EJB05_26689"/>
</dbReference>
<organism evidence="1 2">
    <name type="scientific">Eragrostis curvula</name>
    <name type="common">weeping love grass</name>
    <dbReference type="NCBI Taxonomy" id="38414"/>
    <lineage>
        <taxon>Eukaryota</taxon>
        <taxon>Viridiplantae</taxon>
        <taxon>Streptophyta</taxon>
        <taxon>Embryophyta</taxon>
        <taxon>Tracheophyta</taxon>
        <taxon>Spermatophyta</taxon>
        <taxon>Magnoliopsida</taxon>
        <taxon>Liliopsida</taxon>
        <taxon>Poales</taxon>
        <taxon>Poaceae</taxon>
        <taxon>PACMAD clade</taxon>
        <taxon>Chloridoideae</taxon>
        <taxon>Eragrostideae</taxon>
        <taxon>Eragrostidinae</taxon>
        <taxon>Eragrostis</taxon>
    </lineage>
</organism>
<accession>A0A5J9ULR9</accession>
<keyword evidence="2" id="KW-1185">Reference proteome</keyword>